<accession>A0A8H8SYR1</accession>
<organism evidence="4 5">
    <name type="scientific">Rhizoctonia solani</name>
    <dbReference type="NCBI Taxonomy" id="456999"/>
    <lineage>
        <taxon>Eukaryota</taxon>
        <taxon>Fungi</taxon>
        <taxon>Dikarya</taxon>
        <taxon>Basidiomycota</taxon>
        <taxon>Agaricomycotina</taxon>
        <taxon>Agaricomycetes</taxon>
        <taxon>Cantharellales</taxon>
        <taxon>Ceratobasidiaceae</taxon>
        <taxon>Rhizoctonia</taxon>
    </lineage>
</organism>
<dbReference type="PROSITE" id="PS00108">
    <property type="entry name" value="PROTEIN_KINASE_ST"/>
    <property type="match status" value="1"/>
</dbReference>
<name>A0A8H8SYR1_9AGAM</name>
<keyword evidence="1" id="KW-0547">Nucleotide-binding</keyword>
<reference evidence="4" key="1">
    <citation type="submission" date="2020-05" db="EMBL/GenBank/DDBJ databases">
        <title>Evolutionary and genomic comparisons of hybrid uninucleate and nonhybrid Rhizoctonia fungi.</title>
        <authorList>
            <person name="Li C."/>
            <person name="Chen X."/>
        </authorList>
    </citation>
    <scope>NUCLEOTIDE SEQUENCE</scope>
    <source>
        <strain evidence="4">AG-1 IA</strain>
    </source>
</reference>
<dbReference type="InterPro" id="IPR011009">
    <property type="entry name" value="Kinase-like_dom_sf"/>
</dbReference>
<dbReference type="SUPFAM" id="SSF56112">
    <property type="entry name" value="Protein kinase-like (PK-like)"/>
    <property type="match status" value="1"/>
</dbReference>
<dbReference type="Gene3D" id="1.10.510.10">
    <property type="entry name" value="Transferase(Phosphotransferase) domain 1"/>
    <property type="match status" value="1"/>
</dbReference>
<dbReference type="RefSeq" id="XP_043183021.1">
    <property type="nucleotide sequence ID" value="XM_043327636.1"/>
</dbReference>
<sequence>MPILNQVEGRFWNSRRSRSLPDLGCNNLLKYIERPSLLWDAMADGSQPTRYNSTFIRLGETLSNVLRTTYTNIRYLQHALQSVATKIRSDAKLYHSLNRSFWETRASNVHECWIPFGPLAGEAGVTDSPMIRTSMTITEVTSILRRHCCKRLNRKLENGKPVAVKVARYLTNSMRSRKQIKNTTKELHTWARCQHPNILPLLGIVEFQDQIAMVSPWMDNGDLRTYLLGNPKADRCQLCYDICEGLVYLHNMNIIHGDLKGGNVLISDNGEAMLNDFGNSLIEDNAMRFTATTRDTACSSRWAAPEILEGAPVSYPADVFALGMVGRSIQDLEAITGDIPYRELEREQAVMAAILFKKAIPIRPTAYIPHKSAHGDFLWGLFTGCWAYEPINRPRAEEVRDMFTLRSGARNSSCAGDSTKRPWRSLHSNSDTFYGYSRHTLMFLKDEHVDN</sequence>
<dbReference type="PANTHER" id="PTHR44329:SF298">
    <property type="entry name" value="MIXED LINEAGE KINASE DOMAIN-LIKE PROTEIN"/>
    <property type="match status" value="1"/>
</dbReference>
<feature type="domain" description="Protein kinase" evidence="3">
    <location>
        <begin position="114"/>
        <end position="405"/>
    </location>
</feature>
<evidence type="ECO:0000259" key="3">
    <source>
        <dbReference type="PROSITE" id="PS50011"/>
    </source>
</evidence>
<evidence type="ECO:0000256" key="1">
    <source>
        <dbReference type="ARBA" id="ARBA00022741"/>
    </source>
</evidence>
<evidence type="ECO:0000256" key="2">
    <source>
        <dbReference type="ARBA" id="ARBA00022840"/>
    </source>
</evidence>
<dbReference type="AlphaFoldDB" id="A0A8H8SYR1"/>
<dbReference type="GO" id="GO:0004674">
    <property type="term" value="F:protein serine/threonine kinase activity"/>
    <property type="evidence" value="ECO:0007669"/>
    <property type="project" value="TreeGrafter"/>
</dbReference>
<dbReference type="EMBL" id="CP059666">
    <property type="protein sequence ID" value="QRW22784.1"/>
    <property type="molecule type" value="Genomic_DNA"/>
</dbReference>
<dbReference type="GeneID" id="67030099"/>
<dbReference type="Pfam" id="PF00069">
    <property type="entry name" value="Pkinase"/>
    <property type="match status" value="1"/>
</dbReference>
<dbReference type="PROSITE" id="PS50011">
    <property type="entry name" value="PROTEIN_KINASE_DOM"/>
    <property type="match status" value="1"/>
</dbReference>
<dbReference type="InterPro" id="IPR000719">
    <property type="entry name" value="Prot_kinase_dom"/>
</dbReference>
<gene>
    <name evidence="4" type="ORF">RhiXN_07820</name>
</gene>
<dbReference type="KEGG" id="rsx:RhiXN_07820"/>
<keyword evidence="4" id="KW-0808">Transferase</keyword>
<dbReference type="InterPro" id="IPR051681">
    <property type="entry name" value="Ser/Thr_Kinases-Pseudokinases"/>
</dbReference>
<dbReference type="InterPro" id="IPR008271">
    <property type="entry name" value="Ser/Thr_kinase_AS"/>
</dbReference>
<protein>
    <submittedName>
        <fullName evidence="4">Tyrosine kinase catalytic domain protein</fullName>
    </submittedName>
</protein>
<evidence type="ECO:0000313" key="4">
    <source>
        <dbReference type="EMBL" id="QRW22784.1"/>
    </source>
</evidence>
<dbReference type="Proteomes" id="UP000650533">
    <property type="component" value="Chromosome 9"/>
</dbReference>
<keyword evidence="2" id="KW-0067">ATP-binding</keyword>
<dbReference type="GO" id="GO:0005524">
    <property type="term" value="F:ATP binding"/>
    <property type="evidence" value="ECO:0007669"/>
    <property type="project" value="UniProtKB-KW"/>
</dbReference>
<keyword evidence="4" id="KW-0418">Kinase</keyword>
<dbReference type="SMART" id="SM00220">
    <property type="entry name" value="S_TKc"/>
    <property type="match status" value="1"/>
</dbReference>
<proteinExistence type="predicted"/>
<dbReference type="PANTHER" id="PTHR44329">
    <property type="entry name" value="SERINE/THREONINE-PROTEIN KINASE TNNI3K-RELATED"/>
    <property type="match status" value="1"/>
</dbReference>
<evidence type="ECO:0000313" key="5">
    <source>
        <dbReference type="Proteomes" id="UP000650533"/>
    </source>
</evidence>